<evidence type="ECO:0000256" key="1">
    <source>
        <dbReference type="SAM" id="Coils"/>
    </source>
</evidence>
<keyword evidence="1" id="KW-0175">Coiled coil</keyword>
<name>A0AAW1L7G6_POPJA</name>
<comment type="caution">
    <text evidence="2">The sequence shown here is derived from an EMBL/GenBank/DDBJ whole genome shotgun (WGS) entry which is preliminary data.</text>
</comment>
<evidence type="ECO:0000313" key="3">
    <source>
        <dbReference type="Proteomes" id="UP001458880"/>
    </source>
</evidence>
<feature type="coiled-coil region" evidence="1">
    <location>
        <begin position="43"/>
        <end position="70"/>
    </location>
</feature>
<sequence>MTINNATDKCLGTANSTRRNDWWNRECDEAVKKKNVTRQKWMKNGAEDERKEYADKRREAKKIIRNTREKWIEEKWGRGRKKGICR</sequence>
<keyword evidence="3" id="KW-1185">Reference proteome</keyword>
<dbReference type="AlphaFoldDB" id="A0AAW1L7G6"/>
<dbReference type="Proteomes" id="UP001458880">
    <property type="component" value="Unassembled WGS sequence"/>
</dbReference>
<gene>
    <name evidence="2" type="ORF">QE152_g15358</name>
</gene>
<protein>
    <submittedName>
        <fullName evidence="2">Uncharacterized protein</fullName>
    </submittedName>
</protein>
<organism evidence="2 3">
    <name type="scientific">Popillia japonica</name>
    <name type="common">Japanese beetle</name>
    <dbReference type="NCBI Taxonomy" id="7064"/>
    <lineage>
        <taxon>Eukaryota</taxon>
        <taxon>Metazoa</taxon>
        <taxon>Ecdysozoa</taxon>
        <taxon>Arthropoda</taxon>
        <taxon>Hexapoda</taxon>
        <taxon>Insecta</taxon>
        <taxon>Pterygota</taxon>
        <taxon>Neoptera</taxon>
        <taxon>Endopterygota</taxon>
        <taxon>Coleoptera</taxon>
        <taxon>Polyphaga</taxon>
        <taxon>Scarabaeiformia</taxon>
        <taxon>Scarabaeidae</taxon>
        <taxon>Rutelinae</taxon>
        <taxon>Popillia</taxon>
    </lineage>
</organism>
<proteinExistence type="predicted"/>
<reference evidence="2 3" key="1">
    <citation type="journal article" date="2024" name="BMC Genomics">
        <title>De novo assembly and annotation of Popillia japonica's genome with initial clues to its potential as an invasive pest.</title>
        <authorList>
            <person name="Cucini C."/>
            <person name="Boschi S."/>
            <person name="Funari R."/>
            <person name="Cardaioli E."/>
            <person name="Iannotti N."/>
            <person name="Marturano G."/>
            <person name="Paoli F."/>
            <person name="Bruttini M."/>
            <person name="Carapelli A."/>
            <person name="Frati F."/>
            <person name="Nardi F."/>
        </authorList>
    </citation>
    <scope>NUCLEOTIDE SEQUENCE [LARGE SCALE GENOMIC DNA]</scope>
    <source>
        <strain evidence="2">DMR45628</strain>
    </source>
</reference>
<dbReference type="EMBL" id="JASPKY010000149">
    <property type="protein sequence ID" value="KAK9730292.1"/>
    <property type="molecule type" value="Genomic_DNA"/>
</dbReference>
<accession>A0AAW1L7G6</accession>
<evidence type="ECO:0000313" key="2">
    <source>
        <dbReference type="EMBL" id="KAK9730292.1"/>
    </source>
</evidence>